<keyword evidence="3" id="KW-0238">DNA-binding</keyword>
<dbReference type="Gene3D" id="3.40.50.1820">
    <property type="entry name" value="alpha/beta hydrolase"/>
    <property type="match status" value="1"/>
</dbReference>
<dbReference type="Pfam" id="PF05577">
    <property type="entry name" value="Peptidase_S28"/>
    <property type="match status" value="1"/>
</dbReference>
<comment type="subcellular location">
    <subcellularLocation>
        <location evidence="1">Nucleus</location>
    </subcellularLocation>
</comment>
<feature type="domain" description="NAC" evidence="7">
    <location>
        <begin position="2"/>
        <end position="151"/>
    </location>
</feature>
<dbReference type="PROSITE" id="PS51005">
    <property type="entry name" value="NAC"/>
    <property type="match status" value="1"/>
</dbReference>
<comment type="caution">
    <text evidence="8">The sequence shown here is derived from an EMBL/GenBank/DDBJ whole genome shotgun (WGS) entry which is preliminary data.</text>
</comment>
<dbReference type="AlphaFoldDB" id="A0A9Q0GI20"/>
<name>A0A9Q0GI20_9ROSI</name>
<dbReference type="GO" id="GO:0006355">
    <property type="term" value="P:regulation of DNA-templated transcription"/>
    <property type="evidence" value="ECO:0007669"/>
    <property type="project" value="InterPro"/>
</dbReference>
<dbReference type="Pfam" id="PF02365">
    <property type="entry name" value="NAM"/>
    <property type="match status" value="1"/>
</dbReference>
<dbReference type="GO" id="GO:0005634">
    <property type="term" value="C:nucleus"/>
    <property type="evidence" value="ECO:0007669"/>
    <property type="project" value="UniProtKB-SubCell"/>
</dbReference>
<dbReference type="InterPro" id="IPR008758">
    <property type="entry name" value="Peptidase_S28"/>
</dbReference>
<organism evidence="8 9">
    <name type="scientific">Turnera subulata</name>
    <dbReference type="NCBI Taxonomy" id="218843"/>
    <lineage>
        <taxon>Eukaryota</taxon>
        <taxon>Viridiplantae</taxon>
        <taxon>Streptophyta</taxon>
        <taxon>Embryophyta</taxon>
        <taxon>Tracheophyta</taxon>
        <taxon>Spermatophyta</taxon>
        <taxon>Magnoliopsida</taxon>
        <taxon>eudicotyledons</taxon>
        <taxon>Gunneridae</taxon>
        <taxon>Pentapetalae</taxon>
        <taxon>rosids</taxon>
        <taxon>fabids</taxon>
        <taxon>Malpighiales</taxon>
        <taxon>Passifloraceae</taxon>
        <taxon>Turnera</taxon>
    </lineage>
</organism>
<dbReference type="OrthoDB" id="840919at2759"/>
<keyword evidence="6" id="KW-0472">Membrane</keyword>
<dbReference type="GO" id="GO:0003677">
    <property type="term" value="F:DNA binding"/>
    <property type="evidence" value="ECO:0007669"/>
    <property type="project" value="UniProtKB-KW"/>
</dbReference>
<gene>
    <name evidence="8" type="ORF">Tsubulata_018323</name>
</gene>
<keyword evidence="6" id="KW-0812">Transmembrane</keyword>
<accession>A0A9Q0GI20</accession>
<proteinExistence type="predicted"/>
<evidence type="ECO:0000259" key="7">
    <source>
        <dbReference type="PROSITE" id="PS51005"/>
    </source>
</evidence>
<dbReference type="Proteomes" id="UP001141552">
    <property type="component" value="Unassembled WGS sequence"/>
</dbReference>
<keyword evidence="6" id="KW-1133">Transmembrane helix</keyword>
<protein>
    <recommendedName>
        <fullName evidence="7">NAC domain-containing protein</fullName>
    </recommendedName>
</protein>
<evidence type="ECO:0000256" key="6">
    <source>
        <dbReference type="SAM" id="Phobius"/>
    </source>
</evidence>
<dbReference type="Gene3D" id="2.170.150.80">
    <property type="entry name" value="NAC domain"/>
    <property type="match status" value="1"/>
</dbReference>
<feature type="transmembrane region" description="Helical" evidence="6">
    <location>
        <begin position="382"/>
        <end position="403"/>
    </location>
</feature>
<dbReference type="GO" id="GO:0070008">
    <property type="term" value="F:serine-type exopeptidase activity"/>
    <property type="evidence" value="ECO:0007669"/>
    <property type="project" value="InterPro"/>
</dbReference>
<dbReference type="SUPFAM" id="SSF101941">
    <property type="entry name" value="NAC domain"/>
    <property type="match status" value="1"/>
</dbReference>
<dbReference type="InterPro" id="IPR029058">
    <property type="entry name" value="AB_hydrolase_fold"/>
</dbReference>
<evidence type="ECO:0000256" key="2">
    <source>
        <dbReference type="ARBA" id="ARBA00023015"/>
    </source>
</evidence>
<evidence type="ECO:0000256" key="1">
    <source>
        <dbReference type="ARBA" id="ARBA00004123"/>
    </source>
</evidence>
<evidence type="ECO:0000313" key="9">
    <source>
        <dbReference type="Proteomes" id="UP001141552"/>
    </source>
</evidence>
<dbReference type="PANTHER" id="PTHR31989">
    <property type="entry name" value="NAC DOMAIN-CONTAINING PROTEIN 82-RELATED"/>
    <property type="match status" value="1"/>
</dbReference>
<keyword evidence="9" id="KW-1185">Reference proteome</keyword>
<reference evidence="8" key="1">
    <citation type="submission" date="2022-02" db="EMBL/GenBank/DDBJ databases">
        <authorList>
            <person name="Henning P.M."/>
            <person name="McCubbin A.G."/>
            <person name="Shore J.S."/>
        </authorList>
    </citation>
    <scope>NUCLEOTIDE SEQUENCE</scope>
    <source>
        <strain evidence="8">F60SS</strain>
        <tissue evidence="8">Leaves</tissue>
    </source>
</reference>
<keyword evidence="5" id="KW-0539">Nucleus</keyword>
<evidence type="ECO:0000256" key="5">
    <source>
        <dbReference type="ARBA" id="ARBA00023242"/>
    </source>
</evidence>
<keyword evidence="4" id="KW-0804">Transcription</keyword>
<dbReference type="InterPro" id="IPR003441">
    <property type="entry name" value="NAC-dom"/>
</dbReference>
<reference evidence="8" key="2">
    <citation type="journal article" date="2023" name="Plants (Basel)">
        <title>Annotation of the Turnera subulata (Passifloraceae) Draft Genome Reveals the S-Locus Evolved after the Divergence of Turneroideae from Passifloroideae in a Stepwise Manner.</title>
        <authorList>
            <person name="Henning P.M."/>
            <person name="Roalson E.H."/>
            <person name="Mir W."/>
            <person name="McCubbin A.G."/>
            <person name="Shore J.S."/>
        </authorList>
    </citation>
    <scope>NUCLEOTIDE SEQUENCE</scope>
    <source>
        <strain evidence="8">F60SS</strain>
    </source>
</reference>
<dbReference type="EMBL" id="JAKUCV010000394">
    <property type="protein sequence ID" value="KAJ4850257.1"/>
    <property type="molecule type" value="Genomic_DNA"/>
</dbReference>
<evidence type="ECO:0000256" key="4">
    <source>
        <dbReference type="ARBA" id="ARBA00023163"/>
    </source>
</evidence>
<evidence type="ECO:0000313" key="8">
    <source>
        <dbReference type="EMBL" id="KAJ4850257.1"/>
    </source>
</evidence>
<evidence type="ECO:0000256" key="3">
    <source>
        <dbReference type="ARBA" id="ARBA00023125"/>
    </source>
</evidence>
<keyword evidence="2" id="KW-0805">Transcription regulation</keyword>
<dbReference type="InterPro" id="IPR036093">
    <property type="entry name" value="NAC_dom_sf"/>
</dbReference>
<dbReference type="GO" id="GO:0006508">
    <property type="term" value="P:proteolysis"/>
    <property type="evidence" value="ECO:0007669"/>
    <property type="project" value="InterPro"/>
</dbReference>
<sequence>MDAKGYRFHPTEQELINHFLVLKLGGLADDLVDEHIVTTDVYRRDPLELPGVLSTSLDDRVWYFFCNLEKKYSTGKRVNRRTRNGFWKVTGTDRQIKAKNKVIGTQKKLVFHYKVAGSKVATKTDWVIHEYRHIETLDDPTALVVCKLKDKSNVGGVADEGEPMASDVQNHASQPQPTIFGVDAERVPFPIPGDTANFIVPSSFQTIRNFLLSSDDDKEEDLISFADSCLNEDEINACSLTKESQSSEQSSQYCFRQFYPEHNANKFANSNEAQTRISPQRQMKSVNGDDILVMAACSGGSSQVRHEGSINCIFAVKNGASVDLFSEDSYSTESDEEKQYLMVISSAPDSDLSSEDSYSNDRKSTFIRFEIPPSIHKPSPPYVYLINAAIGLIWGATILWDIIMYTKTRKIQSHWFGVTNFLRIGTKETRCLLDHKDMNSSTMEYLISEQALADFAQVITDVKKNLSAENCPVVAFGGSYGRSKL</sequence>